<sequence length="323" mass="34251">SQSTAQFSDADTLTTADTSEEAASVTTSSFVSTTGINYAAFTTPVTQDYWQDTAAYNGTDVRLTGAITDTTMPPSTAPTSSASLYPTDQTTLAPPTTSATQNYWHNTTVYNGTDVRLTSTTTDTTMPPSTAPTSNASLYPIDQTTLAPPTTSATQNYWHNTTVYNGTDVRLTGTTTDTTMQTSSAPKNNTSVNSTARTTASSSTRPAANKFWRTTAVPNRRDVRMTRATTNTTMQPSPAPKNNTFVNSTARTTLAPSKTPVTEKYLQTAAVFNKRDARTTIANSATSFAASVLTGSPTTTSSSNAFILASAASLFSFLFTFIS</sequence>
<evidence type="ECO:0000313" key="2">
    <source>
        <dbReference type="EMBL" id="VDK25985.1"/>
    </source>
</evidence>
<accession>A0A0R3VZ81</accession>
<proteinExistence type="predicted"/>
<dbReference type="Proteomes" id="UP000282613">
    <property type="component" value="Unassembled WGS sequence"/>
</dbReference>
<reference evidence="4" key="1">
    <citation type="submission" date="2017-02" db="UniProtKB">
        <authorList>
            <consortium name="WormBaseParasite"/>
        </authorList>
    </citation>
    <scope>IDENTIFICATION</scope>
</reference>
<evidence type="ECO:0000313" key="4">
    <source>
        <dbReference type="WBParaSite" id="TASK_0000272501-mRNA-1"/>
    </source>
</evidence>
<dbReference type="WBParaSite" id="TASK_0000272501-mRNA-1">
    <property type="protein sequence ID" value="TASK_0000272501-mRNA-1"/>
    <property type="gene ID" value="TASK_0000272501"/>
</dbReference>
<name>A0A0R3VZ81_TAEAS</name>
<feature type="region of interest" description="Disordered" evidence="1">
    <location>
        <begin position="177"/>
        <end position="207"/>
    </location>
</feature>
<protein>
    <submittedName>
        <fullName evidence="4">Protein KRE1</fullName>
    </submittedName>
</protein>
<organism evidence="4">
    <name type="scientific">Taenia asiatica</name>
    <name type="common">Asian tapeworm</name>
    <dbReference type="NCBI Taxonomy" id="60517"/>
    <lineage>
        <taxon>Eukaryota</taxon>
        <taxon>Metazoa</taxon>
        <taxon>Spiralia</taxon>
        <taxon>Lophotrochozoa</taxon>
        <taxon>Platyhelminthes</taxon>
        <taxon>Cestoda</taxon>
        <taxon>Eucestoda</taxon>
        <taxon>Cyclophyllidea</taxon>
        <taxon>Taeniidae</taxon>
        <taxon>Taenia</taxon>
    </lineage>
</organism>
<feature type="region of interest" description="Disordered" evidence="1">
    <location>
        <begin position="122"/>
        <end position="141"/>
    </location>
</feature>
<reference evidence="2 3" key="2">
    <citation type="submission" date="2018-11" db="EMBL/GenBank/DDBJ databases">
        <authorList>
            <consortium name="Pathogen Informatics"/>
        </authorList>
    </citation>
    <scope>NUCLEOTIDE SEQUENCE [LARGE SCALE GENOMIC DNA]</scope>
</reference>
<dbReference type="AlphaFoldDB" id="A0A0R3VZ81"/>
<dbReference type="EMBL" id="UYRS01002715">
    <property type="protein sequence ID" value="VDK25985.1"/>
    <property type="molecule type" value="Genomic_DNA"/>
</dbReference>
<evidence type="ECO:0000256" key="1">
    <source>
        <dbReference type="SAM" id="MobiDB-lite"/>
    </source>
</evidence>
<evidence type="ECO:0000313" key="3">
    <source>
        <dbReference type="Proteomes" id="UP000282613"/>
    </source>
</evidence>
<keyword evidence="3" id="KW-1185">Reference proteome</keyword>
<gene>
    <name evidence="2" type="ORF">TASK_LOCUS2726</name>
</gene>
<feature type="compositionally biased region" description="Low complexity" evidence="1">
    <location>
        <begin position="122"/>
        <end position="134"/>
    </location>
</feature>